<proteinExistence type="predicted"/>
<organism evidence="3 4">
    <name type="scientific">Vibrio albus</name>
    <dbReference type="NCBI Taxonomy" id="2200953"/>
    <lineage>
        <taxon>Bacteria</taxon>
        <taxon>Pseudomonadati</taxon>
        <taxon>Pseudomonadota</taxon>
        <taxon>Gammaproteobacteria</taxon>
        <taxon>Vibrionales</taxon>
        <taxon>Vibrionaceae</taxon>
        <taxon>Vibrio</taxon>
    </lineage>
</organism>
<protein>
    <submittedName>
        <fullName evidence="3">Glycosyltransferase family 1 protein</fullName>
    </submittedName>
</protein>
<keyword evidence="4" id="KW-1185">Reference proteome</keyword>
<accession>A0A2U3BCP0</accession>
<feature type="domain" description="Glycosyl transferase family 1" evidence="2">
    <location>
        <begin position="160"/>
        <end position="312"/>
    </location>
</feature>
<dbReference type="GO" id="GO:0009103">
    <property type="term" value="P:lipopolysaccharide biosynthetic process"/>
    <property type="evidence" value="ECO:0007669"/>
    <property type="project" value="TreeGrafter"/>
</dbReference>
<dbReference type="FunFam" id="3.40.50.2000:FF:000119">
    <property type="entry name" value="Glycosyl transferase group 1"/>
    <property type="match status" value="1"/>
</dbReference>
<dbReference type="RefSeq" id="WP_109318888.1">
    <property type="nucleotide sequence ID" value="NZ_QFWT01000002.1"/>
</dbReference>
<dbReference type="OrthoDB" id="9801609at2"/>
<keyword evidence="1 3" id="KW-0808">Transferase</keyword>
<dbReference type="PANTHER" id="PTHR46401:SF2">
    <property type="entry name" value="GLYCOSYLTRANSFERASE WBBK-RELATED"/>
    <property type="match status" value="1"/>
</dbReference>
<evidence type="ECO:0000313" key="3">
    <source>
        <dbReference type="EMBL" id="PWI34552.1"/>
    </source>
</evidence>
<name>A0A2U3BCP0_9VIBR</name>
<evidence type="ECO:0000256" key="1">
    <source>
        <dbReference type="ARBA" id="ARBA00022679"/>
    </source>
</evidence>
<dbReference type="Proteomes" id="UP000245362">
    <property type="component" value="Unassembled WGS sequence"/>
</dbReference>
<evidence type="ECO:0000259" key="2">
    <source>
        <dbReference type="Pfam" id="PF00534"/>
    </source>
</evidence>
<dbReference type="InterPro" id="IPR001296">
    <property type="entry name" value="Glyco_trans_1"/>
</dbReference>
<dbReference type="Gene3D" id="3.40.50.2000">
    <property type="entry name" value="Glycogen Phosphorylase B"/>
    <property type="match status" value="2"/>
</dbReference>
<gene>
    <name evidence="3" type="ORF">DI392_05450</name>
</gene>
<sequence>MTNLKKTNVVIDSSWKEFGGIGRFTEEISKRLILSRELLFSRTPASPIATLHNMFSSYLNTKSNEILFFTGYIPPLSCNNKYIVTLHDLNHLDIESNATLLKTIFYNTVIKSGCKRAYRVFTVSEFSKNRIIEWAKLKEDMVINIGNGVDEKFSPDVDAYNPGYKYILCVSNRKAHKNETRLIEAFSKASFDEDVKLAFSGNPNSELQHLIDELGVQEKVTFLGYVQEDELPSVYKGAVALAFPSLYEGFGLPVVEAMACGTPVLTSNVTSLPEVAGDAAYLVDPYSIDEIKDGLEVVVNDSSFREQAIEKGLRQASKFTWEAVVDRIQGQIEKLSG</sequence>
<dbReference type="SUPFAM" id="SSF53756">
    <property type="entry name" value="UDP-Glycosyltransferase/glycogen phosphorylase"/>
    <property type="match status" value="1"/>
</dbReference>
<evidence type="ECO:0000313" key="4">
    <source>
        <dbReference type="Proteomes" id="UP000245362"/>
    </source>
</evidence>
<dbReference type="Pfam" id="PF00534">
    <property type="entry name" value="Glycos_transf_1"/>
    <property type="match status" value="1"/>
</dbReference>
<comment type="caution">
    <text evidence="3">The sequence shown here is derived from an EMBL/GenBank/DDBJ whole genome shotgun (WGS) entry which is preliminary data.</text>
</comment>
<dbReference type="PANTHER" id="PTHR46401">
    <property type="entry name" value="GLYCOSYLTRANSFERASE WBBK-RELATED"/>
    <property type="match status" value="1"/>
</dbReference>
<dbReference type="AlphaFoldDB" id="A0A2U3BCP0"/>
<dbReference type="CDD" id="cd03809">
    <property type="entry name" value="GT4_MtfB-like"/>
    <property type="match status" value="1"/>
</dbReference>
<dbReference type="GO" id="GO:0016757">
    <property type="term" value="F:glycosyltransferase activity"/>
    <property type="evidence" value="ECO:0007669"/>
    <property type="project" value="InterPro"/>
</dbReference>
<dbReference type="EMBL" id="QFWT01000002">
    <property type="protein sequence ID" value="PWI34552.1"/>
    <property type="molecule type" value="Genomic_DNA"/>
</dbReference>
<reference evidence="3 4" key="1">
    <citation type="submission" date="2018-05" db="EMBL/GenBank/DDBJ databases">
        <title>Vibrio limimaris sp. nov., isolated from marine sediment.</title>
        <authorList>
            <person name="Li C.-M."/>
        </authorList>
    </citation>
    <scope>NUCLEOTIDE SEQUENCE [LARGE SCALE GENOMIC DNA]</scope>
    <source>
        <strain evidence="3 4">E4404</strain>
    </source>
</reference>